<evidence type="ECO:0000313" key="6">
    <source>
        <dbReference type="EMBL" id="MBK1835164.1"/>
    </source>
</evidence>
<keyword evidence="7" id="KW-1185">Reference proteome</keyword>
<sequence>MTDKTKITLIYVGIAVFAAFIVTMFIIIGNGVDRTLEEDNRIATDVGREQAQEMLRLENDLVATNQAGDEVRLSELKDKVWIMAQFFAACPNCAARNGDHLVKLYQEYKDNPDFHVVCVTVDPETDDPARLQEYAETLGADISDWWFLTGDHETLHHYMEEEMKFLAVRERVKQEDIDREGRYAHDMGVAVFGKGLVMKEKKDLLFARQQGPELYEHFEGLLTKAIEEALAQ</sequence>
<dbReference type="SUPFAM" id="SSF52833">
    <property type="entry name" value="Thioredoxin-like"/>
    <property type="match status" value="1"/>
</dbReference>
<reference evidence="6" key="1">
    <citation type="submission" date="2021-01" db="EMBL/GenBank/DDBJ databases">
        <title>Modified the classification status of verrucomicrobia.</title>
        <authorList>
            <person name="Feng X."/>
        </authorList>
    </citation>
    <scope>NUCLEOTIDE SEQUENCE</scope>
    <source>
        <strain evidence="6">KCTC 12986</strain>
    </source>
</reference>
<dbReference type="PROSITE" id="PS51352">
    <property type="entry name" value="THIOREDOXIN_2"/>
    <property type="match status" value="1"/>
</dbReference>
<proteinExistence type="inferred from homology"/>
<keyword evidence="3" id="KW-0479">Metal-binding</keyword>
<comment type="similarity">
    <text evidence="1">Belongs to the SCO1/2 family.</text>
</comment>
<name>A0A934RUB5_9BACT</name>
<dbReference type="PANTHER" id="PTHR12151">
    <property type="entry name" value="ELECTRON TRANSPORT PROTIN SCO1/SENC FAMILY MEMBER"/>
    <property type="match status" value="1"/>
</dbReference>
<dbReference type="GO" id="GO:0046872">
    <property type="term" value="F:metal ion binding"/>
    <property type="evidence" value="ECO:0007669"/>
    <property type="project" value="UniProtKB-KW"/>
</dbReference>
<keyword evidence="4" id="KW-0472">Membrane</keyword>
<dbReference type="Proteomes" id="UP000604083">
    <property type="component" value="Unassembled WGS sequence"/>
</dbReference>
<dbReference type="InterPro" id="IPR003782">
    <property type="entry name" value="SCO1/SenC"/>
</dbReference>
<evidence type="ECO:0000256" key="1">
    <source>
        <dbReference type="ARBA" id="ARBA00010996"/>
    </source>
</evidence>
<feature type="domain" description="Thioredoxin" evidence="5">
    <location>
        <begin position="52"/>
        <end position="231"/>
    </location>
</feature>
<evidence type="ECO:0000259" key="5">
    <source>
        <dbReference type="PROSITE" id="PS51352"/>
    </source>
</evidence>
<evidence type="ECO:0000256" key="2">
    <source>
        <dbReference type="ARBA" id="ARBA00023008"/>
    </source>
</evidence>
<keyword evidence="4" id="KW-1133">Transmembrane helix</keyword>
<dbReference type="PANTHER" id="PTHR12151:SF25">
    <property type="entry name" value="LINALOOL DEHYDRATASE_ISOMERASE DOMAIN-CONTAINING PROTEIN"/>
    <property type="match status" value="1"/>
</dbReference>
<feature type="binding site" evidence="3">
    <location>
        <position position="90"/>
    </location>
    <ligand>
        <name>Cu cation</name>
        <dbReference type="ChEBI" id="CHEBI:23378"/>
    </ligand>
</feature>
<dbReference type="RefSeq" id="WP_200392597.1">
    <property type="nucleotide sequence ID" value="NZ_JAENIO010000042.1"/>
</dbReference>
<keyword evidence="2 3" id="KW-0186">Copper</keyword>
<evidence type="ECO:0000256" key="3">
    <source>
        <dbReference type="PIRSR" id="PIRSR603782-1"/>
    </source>
</evidence>
<gene>
    <name evidence="6" type="ORF">JIN78_13930</name>
</gene>
<dbReference type="InterPro" id="IPR036249">
    <property type="entry name" value="Thioredoxin-like_sf"/>
</dbReference>
<protein>
    <submittedName>
        <fullName evidence="6">SCO family protein</fullName>
    </submittedName>
</protein>
<dbReference type="InterPro" id="IPR013766">
    <property type="entry name" value="Thioredoxin_domain"/>
</dbReference>
<accession>A0A934RUB5</accession>
<keyword evidence="4" id="KW-0812">Transmembrane</keyword>
<evidence type="ECO:0000313" key="7">
    <source>
        <dbReference type="Proteomes" id="UP000604083"/>
    </source>
</evidence>
<dbReference type="AlphaFoldDB" id="A0A934RUB5"/>
<organism evidence="6 7">
    <name type="scientific">Roseibacillus ishigakijimensis</name>
    <dbReference type="NCBI Taxonomy" id="454146"/>
    <lineage>
        <taxon>Bacteria</taxon>
        <taxon>Pseudomonadati</taxon>
        <taxon>Verrucomicrobiota</taxon>
        <taxon>Verrucomicrobiia</taxon>
        <taxon>Verrucomicrobiales</taxon>
        <taxon>Verrucomicrobiaceae</taxon>
        <taxon>Roseibacillus</taxon>
    </lineage>
</organism>
<evidence type="ECO:0000256" key="4">
    <source>
        <dbReference type="SAM" id="Phobius"/>
    </source>
</evidence>
<dbReference type="Gene3D" id="3.40.30.10">
    <property type="entry name" value="Glutaredoxin"/>
    <property type="match status" value="1"/>
</dbReference>
<comment type="caution">
    <text evidence="6">The sequence shown here is derived from an EMBL/GenBank/DDBJ whole genome shotgun (WGS) entry which is preliminary data.</text>
</comment>
<feature type="transmembrane region" description="Helical" evidence="4">
    <location>
        <begin position="7"/>
        <end position="28"/>
    </location>
</feature>
<dbReference type="EMBL" id="JAENIO010000042">
    <property type="protein sequence ID" value="MBK1835164.1"/>
    <property type="molecule type" value="Genomic_DNA"/>
</dbReference>
<dbReference type="Pfam" id="PF02630">
    <property type="entry name" value="SCO1-SenC"/>
    <property type="match status" value="1"/>
</dbReference>